<evidence type="ECO:0000313" key="5">
    <source>
        <dbReference type="Proteomes" id="UP001296943"/>
    </source>
</evidence>
<reference evidence="4 5" key="1">
    <citation type="submission" date="2021-01" db="EMBL/GenBank/DDBJ databases">
        <title>Genomic Encyclopedia of Type Strains, Phase IV (KMG-IV): sequencing the most valuable type-strain genomes for metagenomic binning, comparative biology and taxonomic classification.</title>
        <authorList>
            <person name="Goeker M."/>
        </authorList>
    </citation>
    <scope>NUCLEOTIDE SEQUENCE [LARGE SCALE GENOMIC DNA]</scope>
    <source>
        <strain evidence="4 5">DSM 23711</strain>
    </source>
</reference>
<dbReference type="InterPro" id="IPR036526">
    <property type="entry name" value="C-N_Hydrolase_sf"/>
</dbReference>
<evidence type="ECO:0000313" key="4">
    <source>
        <dbReference type="EMBL" id="MBM7570104.1"/>
    </source>
</evidence>
<name>A0ABS2MW62_9BACI</name>
<dbReference type="InterPro" id="IPR003010">
    <property type="entry name" value="C-N_Hydrolase"/>
</dbReference>
<dbReference type="Pfam" id="PF00795">
    <property type="entry name" value="CN_hydrolase"/>
    <property type="match status" value="1"/>
</dbReference>
<feature type="domain" description="CN hydrolase" evidence="3">
    <location>
        <begin position="1"/>
        <end position="235"/>
    </location>
</feature>
<keyword evidence="5" id="KW-1185">Reference proteome</keyword>
<sequence length="266" mass="30977">MNISLAQFSPKLKDKEMNLETIKSQMEVAKKQYTNLIVFPEMSLTGYLLKDSVTEYAEDTNGPSLRRVKEYCRDIGIDTIISFPEKDGKNYYITAIYIDSNGEILGKYRKTHLFDTESNYFTPGNDYPVFDTKWGKVGIMICYDLEFPEVARLLRLKGADIIFIPTANMKPYEKYQEIYLKSRAMENEIPIAICNRIGQEEELEFFGQSMVVDHEGEEYVHLNETECLLTCEISLSNKRDPKLQYINNINRTIYKQLKEDVEKVNK</sequence>
<keyword evidence="2" id="KW-0378">Hydrolase</keyword>
<dbReference type="Proteomes" id="UP001296943">
    <property type="component" value="Unassembled WGS sequence"/>
</dbReference>
<comment type="caution">
    <text evidence="4">The sequence shown here is derived from an EMBL/GenBank/DDBJ whole genome shotgun (WGS) entry which is preliminary data.</text>
</comment>
<dbReference type="PANTHER" id="PTHR43674">
    <property type="entry name" value="NITRILASE C965.09-RELATED"/>
    <property type="match status" value="1"/>
</dbReference>
<evidence type="ECO:0000259" key="3">
    <source>
        <dbReference type="PROSITE" id="PS50263"/>
    </source>
</evidence>
<dbReference type="PROSITE" id="PS50263">
    <property type="entry name" value="CN_HYDROLASE"/>
    <property type="match status" value="1"/>
</dbReference>
<dbReference type="InterPro" id="IPR001110">
    <property type="entry name" value="UPF0012_CS"/>
</dbReference>
<dbReference type="SUPFAM" id="SSF56317">
    <property type="entry name" value="Carbon-nitrogen hydrolase"/>
    <property type="match status" value="1"/>
</dbReference>
<protein>
    <submittedName>
        <fullName evidence="4">Amidohydrolase</fullName>
    </submittedName>
</protein>
<dbReference type="EMBL" id="JAFBDR010000002">
    <property type="protein sequence ID" value="MBM7570104.1"/>
    <property type="molecule type" value="Genomic_DNA"/>
</dbReference>
<proteinExistence type="inferred from homology"/>
<evidence type="ECO:0000256" key="1">
    <source>
        <dbReference type="ARBA" id="ARBA00010613"/>
    </source>
</evidence>
<dbReference type="PANTHER" id="PTHR43674:SF16">
    <property type="entry name" value="CARBON-NITROGEN FAMILY, PUTATIVE (AFU_ORTHOLOGUE AFUA_5G02350)-RELATED"/>
    <property type="match status" value="1"/>
</dbReference>
<accession>A0ABS2MW62</accession>
<evidence type="ECO:0000256" key="2">
    <source>
        <dbReference type="ARBA" id="ARBA00022801"/>
    </source>
</evidence>
<dbReference type="Gene3D" id="3.60.110.10">
    <property type="entry name" value="Carbon-nitrogen hydrolase"/>
    <property type="match status" value="1"/>
</dbReference>
<dbReference type="CDD" id="cd07197">
    <property type="entry name" value="nitrilase"/>
    <property type="match status" value="1"/>
</dbReference>
<dbReference type="InterPro" id="IPR050345">
    <property type="entry name" value="Aliph_Amidase/BUP"/>
</dbReference>
<organism evidence="4 5">
    <name type="scientific">Aquibacillus albus</name>
    <dbReference type="NCBI Taxonomy" id="1168171"/>
    <lineage>
        <taxon>Bacteria</taxon>
        <taxon>Bacillati</taxon>
        <taxon>Bacillota</taxon>
        <taxon>Bacilli</taxon>
        <taxon>Bacillales</taxon>
        <taxon>Bacillaceae</taxon>
        <taxon>Aquibacillus</taxon>
    </lineage>
</organism>
<dbReference type="RefSeq" id="WP_204497537.1">
    <property type="nucleotide sequence ID" value="NZ_JAFBDR010000002.1"/>
</dbReference>
<comment type="similarity">
    <text evidence="1">Belongs to the carbon-nitrogen hydrolase superfamily. NIT1/NIT2 family.</text>
</comment>
<gene>
    <name evidence="4" type="ORF">JOC48_000582</name>
</gene>
<dbReference type="PROSITE" id="PS01227">
    <property type="entry name" value="UPF0012"/>
    <property type="match status" value="1"/>
</dbReference>